<dbReference type="GO" id="GO:0003677">
    <property type="term" value="F:DNA binding"/>
    <property type="evidence" value="ECO:0007669"/>
    <property type="project" value="InterPro"/>
</dbReference>
<dbReference type="InterPro" id="IPR003477">
    <property type="entry name" value="PemK-like"/>
</dbReference>
<dbReference type="GO" id="GO:0004521">
    <property type="term" value="F:RNA endonuclease activity"/>
    <property type="evidence" value="ECO:0007669"/>
    <property type="project" value="TreeGrafter"/>
</dbReference>
<dbReference type="AlphaFoldDB" id="A0A0W8G8E1"/>
<dbReference type="EMBL" id="LNQE01000094">
    <property type="protein sequence ID" value="KUG29373.1"/>
    <property type="molecule type" value="Genomic_DNA"/>
</dbReference>
<organism evidence="1">
    <name type="scientific">hydrocarbon metagenome</name>
    <dbReference type="NCBI Taxonomy" id="938273"/>
    <lineage>
        <taxon>unclassified sequences</taxon>
        <taxon>metagenomes</taxon>
        <taxon>ecological metagenomes</taxon>
    </lineage>
</organism>
<dbReference type="GO" id="GO:0016075">
    <property type="term" value="P:rRNA catabolic process"/>
    <property type="evidence" value="ECO:0007669"/>
    <property type="project" value="TreeGrafter"/>
</dbReference>
<dbReference type="Pfam" id="PF02452">
    <property type="entry name" value="PemK_toxin"/>
    <property type="match status" value="1"/>
</dbReference>
<dbReference type="PANTHER" id="PTHR33988:SF2">
    <property type="entry name" value="ENDORIBONUCLEASE MAZF"/>
    <property type="match status" value="1"/>
</dbReference>
<dbReference type="GO" id="GO:0006402">
    <property type="term" value="P:mRNA catabolic process"/>
    <property type="evidence" value="ECO:0007669"/>
    <property type="project" value="TreeGrafter"/>
</dbReference>
<sequence>MTPRRFDVFLVGFDPAVGHETTKTRPAVVVSPNELNGSLGTVLVVPLTSTVRNLPFRLRLRFEGRDGEAAPDQMRAVDVRRLVKKLGHLTQRDQERMLDLLREMFA</sequence>
<dbReference type="PANTHER" id="PTHR33988">
    <property type="entry name" value="ENDORIBONUCLEASE MAZF-RELATED"/>
    <property type="match status" value="1"/>
</dbReference>
<proteinExistence type="predicted"/>
<dbReference type="Gene3D" id="2.30.30.110">
    <property type="match status" value="1"/>
</dbReference>
<comment type="caution">
    <text evidence="1">The sequence shown here is derived from an EMBL/GenBank/DDBJ whole genome shotgun (WGS) entry which is preliminary data.</text>
</comment>
<name>A0A0W8G8E1_9ZZZZ</name>
<dbReference type="InterPro" id="IPR011067">
    <property type="entry name" value="Plasmid_toxin/cell-grow_inhib"/>
</dbReference>
<gene>
    <name evidence="1" type="ORF">ASZ90_000737</name>
</gene>
<protein>
    <submittedName>
        <fullName evidence="1">Death on curing protein, doc toxin</fullName>
    </submittedName>
</protein>
<accession>A0A0W8G8E1</accession>
<reference evidence="1" key="1">
    <citation type="journal article" date="2015" name="Proc. Natl. Acad. Sci. U.S.A.">
        <title>Networks of energetic and metabolic interactions define dynamics in microbial communities.</title>
        <authorList>
            <person name="Embree M."/>
            <person name="Liu J.K."/>
            <person name="Al-Bassam M.M."/>
            <person name="Zengler K."/>
        </authorList>
    </citation>
    <scope>NUCLEOTIDE SEQUENCE</scope>
</reference>
<dbReference type="SUPFAM" id="SSF50118">
    <property type="entry name" value="Cell growth inhibitor/plasmid maintenance toxic component"/>
    <property type="match status" value="1"/>
</dbReference>
<evidence type="ECO:0000313" key="1">
    <source>
        <dbReference type="EMBL" id="KUG29373.1"/>
    </source>
</evidence>